<protein>
    <recommendedName>
        <fullName evidence="3">DUF4143 domain-containing protein</fullName>
    </recommendedName>
</protein>
<organism evidence="1 2">
    <name type="scientific">Aeromonas bestiarum</name>
    <dbReference type="NCBI Taxonomy" id="105751"/>
    <lineage>
        <taxon>Bacteria</taxon>
        <taxon>Pseudomonadati</taxon>
        <taxon>Pseudomonadota</taxon>
        <taxon>Gammaproteobacteria</taxon>
        <taxon>Aeromonadales</taxon>
        <taxon>Aeromonadaceae</taxon>
        <taxon>Aeromonas</taxon>
    </lineage>
</organism>
<evidence type="ECO:0000313" key="2">
    <source>
        <dbReference type="Proteomes" id="UP001168107"/>
    </source>
</evidence>
<sequence length="180" mass="21237">MIKRDFDFIAILVAEFFQQKHITKRLELIKSKTITGWEVWLQIEFSVFLEAHLEVAYWEREFQYSIDRRKARHREHMAIDFIIRKKNAVRGQYIALEIKQNSNVKSCIRGMMEDTHKVALVKGSHDNLRSMWTLGIHPNIDEGMLKDIVYQYAECLNVRLISSCVVTQPIGMTKLAYTLF</sequence>
<name>A0ABT7PW50_9GAMM</name>
<proteinExistence type="predicted"/>
<evidence type="ECO:0000313" key="1">
    <source>
        <dbReference type="EMBL" id="MDM5071325.1"/>
    </source>
</evidence>
<gene>
    <name evidence="1" type="ORF">OB935_05580</name>
</gene>
<keyword evidence="2" id="KW-1185">Reference proteome</keyword>
<dbReference type="EMBL" id="JAOPLL010000002">
    <property type="protein sequence ID" value="MDM5071325.1"/>
    <property type="molecule type" value="Genomic_DNA"/>
</dbReference>
<comment type="caution">
    <text evidence="1">The sequence shown here is derived from an EMBL/GenBank/DDBJ whole genome shotgun (WGS) entry which is preliminary data.</text>
</comment>
<evidence type="ECO:0008006" key="3">
    <source>
        <dbReference type="Google" id="ProtNLM"/>
    </source>
</evidence>
<accession>A0ABT7PW50</accession>
<dbReference type="Proteomes" id="UP001168107">
    <property type="component" value="Unassembled WGS sequence"/>
</dbReference>
<reference evidence="1" key="1">
    <citation type="submission" date="2024-05" db="EMBL/GenBank/DDBJ databases">
        <title>WGS of Aeromonas isolates.</title>
        <authorList>
            <person name="Lee H."/>
        </authorList>
    </citation>
    <scope>NUCLEOTIDE SEQUENCE</scope>
    <source>
        <strain evidence="1">SU58-3</strain>
    </source>
</reference>
<dbReference type="RefSeq" id="WP_290017589.1">
    <property type="nucleotide sequence ID" value="NZ_JAOPLL010000002.1"/>
</dbReference>